<dbReference type="GO" id="GO:0008146">
    <property type="term" value="F:sulfotransferase activity"/>
    <property type="evidence" value="ECO:0007669"/>
    <property type="project" value="InterPro"/>
</dbReference>
<gene>
    <name evidence="2" type="ORF">AVDCRST_MAG62-196</name>
</gene>
<dbReference type="EMBL" id="CADCWB010000029">
    <property type="protein sequence ID" value="CAA9505273.1"/>
    <property type="molecule type" value="Genomic_DNA"/>
</dbReference>
<evidence type="ECO:0008006" key="3">
    <source>
        <dbReference type="Google" id="ProtNLM"/>
    </source>
</evidence>
<dbReference type="SUPFAM" id="SSF52540">
    <property type="entry name" value="P-loop containing nucleoside triphosphate hydrolases"/>
    <property type="match status" value="1"/>
</dbReference>
<accession>A0A6J4SU70</accession>
<keyword evidence="1" id="KW-0808">Transferase</keyword>
<sequence>MSAPPPPWPPLVAIVGAPRCGTTSLADFLRKHPDVVFSVPKEPHYFAIHDLTGTHGEELSETVRNGYLDRFFPGFRADAQWLAEGSVSYLYGAEQMAPILELWPGARFVLGVRDPMKLVSSLHQRYLVTGDETEEDFEQAWALIPDRSAGRKVPRSCLDPRLLRYDVAGRLGEQVERFFAAVGRERCHVVVHDDLVADPARVYAELLAFLDLRHDGRTQFRPKRAAEGYRFGWLQRLLKRPPVATSVLAGEKFRRRVVSKPKRSTPFALRKLQEGRKALLRWNKAPSPAIRLSRDMQQRLRTEFADDVAHLGRLIGRDLSHWLALSDQAV</sequence>
<dbReference type="Pfam" id="PF13469">
    <property type="entry name" value="Sulfotransfer_3"/>
    <property type="match status" value="1"/>
</dbReference>
<evidence type="ECO:0000313" key="2">
    <source>
        <dbReference type="EMBL" id="CAA9505273.1"/>
    </source>
</evidence>
<dbReference type="InterPro" id="IPR037359">
    <property type="entry name" value="NST/OST"/>
</dbReference>
<evidence type="ECO:0000256" key="1">
    <source>
        <dbReference type="ARBA" id="ARBA00022679"/>
    </source>
</evidence>
<protein>
    <recommendedName>
        <fullName evidence="3">Sulfotransferase</fullName>
    </recommendedName>
</protein>
<name>A0A6J4SU70_9SPHN</name>
<dbReference type="PANTHER" id="PTHR10605">
    <property type="entry name" value="HEPARAN SULFATE SULFOTRANSFERASE"/>
    <property type="match status" value="1"/>
</dbReference>
<dbReference type="AlphaFoldDB" id="A0A6J4SU70"/>
<organism evidence="2">
    <name type="scientific">uncultured Sphingomonas sp</name>
    <dbReference type="NCBI Taxonomy" id="158754"/>
    <lineage>
        <taxon>Bacteria</taxon>
        <taxon>Pseudomonadati</taxon>
        <taxon>Pseudomonadota</taxon>
        <taxon>Alphaproteobacteria</taxon>
        <taxon>Sphingomonadales</taxon>
        <taxon>Sphingomonadaceae</taxon>
        <taxon>Sphingomonas</taxon>
        <taxon>environmental samples</taxon>
    </lineage>
</organism>
<reference evidence="2" key="1">
    <citation type="submission" date="2020-02" db="EMBL/GenBank/DDBJ databases">
        <authorList>
            <person name="Meier V. D."/>
        </authorList>
    </citation>
    <scope>NUCLEOTIDE SEQUENCE</scope>
    <source>
        <strain evidence="2">AVDCRST_MAG62</strain>
    </source>
</reference>
<proteinExistence type="predicted"/>
<dbReference type="PANTHER" id="PTHR10605:SF56">
    <property type="entry name" value="BIFUNCTIONAL HEPARAN SULFATE N-DEACETYLASE_N-SULFOTRANSFERASE"/>
    <property type="match status" value="1"/>
</dbReference>
<dbReference type="Gene3D" id="3.40.50.300">
    <property type="entry name" value="P-loop containing nucleotide triphosphate hydrolases"/>
    <property type="match status" value="1"/>
</dbReference>
<dbReference type="InterPro" id="IPR027417">
    <property type="entry name" value="P-loop_NTPase"/>
</dbReference>